<accession>A0AAV4GCJ7</accession>
<proteinExistence type="predicted"/>
<gene>
    <name evidence="1" type="ORF">ElyMa_002382000</name>
</gene>
<dbReference type="AlphaFoldDB" id="A0AAV4GCJ7"/>
<organism evidence="1 2">
    <name type="scientific">Elysia marginata</name>
    <dbReference type="NCBI Taxonomy" id="1093978"/>
    <lineage>
        <taxon>Eukaryota</taxon>
        <taxon>Metazoa</taxon>
        <taxon>Spiralia</taxon>
        <taxon>Lophotrochozoa</taxon>
        <taxon>Mollusca</taxon>
        <taxon>Gastropoda</taxon>
        <taxon>Heterobranchia</taxon>
        <taxon>Euthyneura</taxon>
        <taxon>Panpulmonata</taxon>
        <taxon>Sacoglossa</taxon>
        <taxon>Placobranchoidea</taxon>
        <taxon>Plakobranchidae</taxon>
        <taxon>Elysia</taxon>
    </lineage>
</organism>
<keyword evidence="2" id="KW-1185">Reference proteome</keyword>
<protein>
    <submittedName>
        <fullName evidence="1">Uncharacterized protein</fullName>
    </submittedName>
</protein>
<name>A0AAV4GCJ7_9GAST</name>
<sequence length="89" mass="10376">MISEQEFYLTWRGPDWASRWRNELSPDQRCWTPGKVQHKRRVSFGRQVRSAPPCPCPVQACPSLDITSWDSRIVRNMKLPQRAVLVGSH</sequence>
<evidence type="ECO:0000313" key="2">
    <source>
        <dbReference type="Proteomes" id="UP000762676"/>
    </source>
</evidence>
<dbReference type="Proteomes" id="UP000762676">
    <property type="component" value="Unassembled WGS sequence"/>
</dbReference>
<evidence type="ECO:0000313" key="1">
    <source>
        <dbReference type="EMBL" id="GFR83117.1"/>
    </source>
</evidence>
<comment type="caution">
    <text evidence="1">The sequence shown here is derived from an EMBL/GenBank/DDBJ whole genome shotgun (WGS) entry which is preliminary data.</text>
</comment>
<reference evidence="1 2" key="1">
    <citation type="journal article" date="2021" name="Elife">
        <title>Chloroplast acquisition without the gene transfer in kleptoplastic sea slugs, Plakobranchus ocellatus.</title>
        <authorList>
            <person name="Maeda T."/>
            <person name="Takahashi S."/>
            <person name="Yoshida T."/>
            <person name="Shimamura S."/>
            <person name="Takaki Y."/>
            <person name="Nagai Y."/>
            <person name="Toyoda A."/>
            <person name="Suzuki Y."/>
            <person name="Arimoto A."/>
            <person name="Ishii H."/>
            <person name="Satoh N."/>
            <person name="Nishiyama T."/>
            <person name="Hasebe M."/>
            <person name="Maruyama T."/>
            <person name="Minagawa J."/>
            <person name="Obokata J."/>
            <person name="Shigenobu S."/>
        </authorList>
    </citation>
    <scope>NUCLEOTIDE SEQUENCE [LARGE SCALE GENOMIC DNA]</scope>
</reference>
<dbReference type="EMBL" id="BMAT01004915">
    <property type="protein sequence ID" value="GFR83117.1"/>
    <property type="molecule type" value="Genomic_DNA"/>
</dbReference>